<dbReference type="PRINTS" id="PR01590">
    <property type="entry name" value="HTHFIS"/>
</dbReference>
<feature type="coiled-coil region" evidence="6">
    <location>
        <begin position="110"/>
        <end position="144"/>
    </location>
</feature>
<name>A0A1T4XJT7_9BACT</name>
<dbReference type="AlphaFoldDB" id="A0A1T4XJT7"/>
<dbReference type="PROSITE" id="PS00688">
    <property type="entry name" value="SIGMA54_INTERACT_3"/>
    <property type="match status" value="1"/>
</dbReference>
<dbReference type="PROSITE" id="PS50045">
    <property type="entry name" value="SIGMA54_INTERACT_4"/>
    <property type="match status" value="1"/>
</dbReference>
<keyword evidence="6" id="KW-0175">Coiled coil</keyword>
<dbReference type="Proteomes" id="UP000190027">
    <property type="component" value="Unassembled WGS sequence"/>
</dbReference>
<dbReference type="SMART" id="SM00091">
    <property type="entry name" value="PAS"/>
    <property type="match status" value="2"/>
</dbReference>
<dbReference type="CDD" id="cd00009">
    <property type="entry name" value="AAA"/>
    <property type="match status" value="1"/>
</dbReference>
<dbReference type="GO" id="GO:0005524">
    <property type="term" value="F:ATP binding"/>
    <property type="evidence" value="ECO:0007669"/>
    <property type="project" value="UniProtKB-KW"/>
</dbReference>
<dbReference type="PROSITE" id="PS50110">
    <property type="entry name" value="RESPONSE_REGULATORY"/>
    <property type="match status" value="1"/>
</dbReference>
<dbReference type="InterPro" id="IPR025662">
    <property type="entry name" value="Sigma_54_int_dom_ATP-bd_1"/>
</dbReference>
<dbReference type="InterPro" id="IPR011006">
    <property type="entry name" value="CheY-like_superfamily"/>
</dbReference>
<dbReference type="Pfam" id="PF02954">
    <property type="entry name" value="HTH_8"/>
    <property type="match status" value="1"/>
</dbReference>
<dbReference type="Pfam" id="PF00158">
    <property type="entry name" value="Sigma54_activat"/>
    <property type="match status" value="1"/>
</dbReference>
<organism evidence="11 12">
    <name type="scientific">Paucidesulfovibrio gracilis DSM 16080</name>
    <dbReference type="NCBI Taxonomy" id="1121449"/>
    <lineage>
        <taxon>Bacteria</taxon>
        <taxon>Pseudomonadati</taxon>
        <taxon>Thermodesulfobacteriota</taxon>
        <taxon>Desulfovibrionia</taxon>
        <taxon>Desulfovibrionales</taxon>
        <taxon>Desulfovibrionaceae</taxon>
        <taxon>Paucidesulfovibrio</taxon>
    </lineage>
</organism>
<dbReference type="InterPro" id="IPR027417">
    <property type="entry name" value="P-loop_NTPase"/>
</dbReference>
<dbReference type="InterPro" id="IPR000014">
    <property type="entry name" value="PAS"/>
</dbReference>
<dbReference type="InterPro" id="IPR009057">
    <property type="entry name" value="Homeodomain-like_sf"/>
</dbReference>
<evidence type="ECO:0000256" key="4">
    <source>
        <dbReference type="ARBA" id="ARBA00023163"/>
    </source>
</evidence>
<evidence type="ECO:0000256" key="5">
    <source>
        <dbReference type="PROSITE-ProRule" id="PRU00169"/>
    </source>
</evidence>
<dbReference type="InterPro" id="IPR002078">
    <property type="entry name" value="Sigma_54_int"/>
</dbReference>
<keyword evidence="3" id="KW-0805">Transcription regulation</keyword>
<dbReference type="CDD" id="cd00130">
    <property type="entry name" value="PAS"/>
    <property type="match status" value="1"/>
</dbReference>
<gene>
    <name evidence="11" type="ORF">SAMN02745704_02174</name>
</gene>
<dbReference type="Gene3D" id="3.40.50.300">
    <property type="entry name" value="P-loop containing nucleotide triphosphate hydrolases"/>
    <property type="match status" value="1"/>
</dbReference>
<feature type="domain" description="Response regulatory" evidence="8">
    <location>
        <begin position="4"/>
        <end position="115"/>
    </location>
</feature>
<dbReference type="InterPro" id="IPR035965">
    <property type="entry name" value="PAS-like_dom_sf"/>
</dbReference>
<dbReference type="FunFam" id="3.40.50.300:FF:000006">
    <property type="entry name" value="DNA-binding transcriptional regulator NtrC"/>
    <property type="match status" value="1"/>
</dbReference>
<keyword evidence="12" id="KW-1185">Reference proteome</keyword>
<dbReference type="SUPFAM" id="SSF46689">
    <property type="entry name" value="Homeodomain-like"/>
    <property type="match status" value="1"/>
</dbReference>
<reference evidence="11 12" key="1">
    <citation type="submission" date="2017-02" db="EMBL/GenBank/DDBJ databases">
        <authorList>
            <person name="Peterson S.W."/>
        </authorList>
    </citation>
    <scope>NUCLEOTIDE SEQUENCE [LARGE SCALE GENOMIC DNA]</scope>
    <source>
        <strain evidence="11 12">DSM 16080</strain>
    </source>
</reference>
<feature type="domain" description="PAC" evidence="10">
    <location>
        <begin position="328"/>
        <end position="383"/>
    </location>
</feature>
<dbReference type="GO" id="GO:0006355">
    <property type="term" value="P:regulation of DNA-templated transcription"/>
    <property type="evidence" value="ECO:0007669"/>
    <property type="project" value="InterPro"/>
</dbReference>
<evidence type="ECO:0000259" key="10">
    <source>
        <dbReference type="PROSITE" id="PS50113"/>
    </source>
</evidence>
<proteinExistence type="predicted"/>
<dbReference type="InterPro" id="IPR058031">
    <property type="entry name" value="AAA_lid_NorR"/>
</dbReference>
<dbReference type="GO" id="GO:0000160">
    <property type="term" value="P:phosphorelay signal transduction system"/>
    <property type="evidence" value="ECO:0007669"/>
    <property type="project" value="InterPro"/>
</dbReference>
<dbReference type="InterPro" id="IPR003593">
    <property type="entry name" value="AAA+_ATPase"/>
</dbReference>
<dbReference type="OrthoDB" id="9763792at2"/>
<feature type="domain" description="Sigma-54 factor interaction" evidence="7">
    <location>
        <begin position="390"/>
        <end position="619"/>
    </location>
</feature>
<comment type="caution">
    <text evidence="5">Lacks conserved residue(s) required for the propagation of feature annotation.</text>
</comment>
<feature type="domain" description="PAS" evidence="9">
    <location>
        <begin position="134"/>
        <end position="176"/>
    </location>
</feature>
<sequence length="693" mass="77198">MGAQIVLTDYHADTGAQLARALTQCGQRVRTAPRLDTAAHCGPRTPDLVFCPALPLERLQHISRFTAAFPTVPLLLTTATPGTKYTEQAMRAGAFHVLPWPAPPETLPPLLQLAQNHAAVLRERERLLEERQEQEHNLHGLLEAVTESLLLVRRGGTILYANQVLADRLGLPLAELKDTNVDDLGMNPEITAYRRKQADQAYASGQAVRFEDEHRGRRFAISYYPLARADGSYDRLAVYAQDITKTHSAVQEKERVLGDLKAAFRSISEAIVTLDRDLKVRRVNEAALQWPGGPGFRRGRDLTTSDHPLARICVQLARTVLATSGPVRDHRRELSRREREGGQGRVVTINASPLLDEAGQNLGAVLVLRDITRITQLEQRLGERGEFHGMVGSGPAMRRIFDAVQQVGPVDSTVLITGESGTGKELVAEAIHAQSPRHHGPLVKVNCAALSENLLNAELFGHVRGAFTGAIRHRAGRIETARNGTLFLDEIGDISPGTQRHLLRFLESREYERLGESRTRRADVRVVAATNTDLAARVSQGLFRADLYYRLKVMELRLPPLRERTEDIPTLAHTFAQRFSHRFQKHVHGLDDGALRALQGHSWPGNVRELRHALEHACALCTESTLRAGDLPQDILSGKAPLSDHTPRDNARERRRILDTLKKNHWNKSTAARMLGISRTTLYKRLRDYGIST</sequence>
<dbReference type="InterPro" id="IPR002197">
    <property type="entry name" value="HTH_Fis"/>
</dbReference>
<evidence type="ECO:0000256" key="2">
    <source>
        <dbReference type="ARBA" id="ARBA00022840"/>
    </source>
</evidence>
<evidence type="ECO:0000313" key="12">
    <source>
        <dbReference type="Proteomes" id="UP000190027"/>
    </source>
</evidence>
<dbReference type="STRING" id="1121449.SAMN02745704_02174"/>
<dbReference type="NCBIfam" id="TIGR00229">
    <property type="entry name" value="sensory_box"/>
    <property type="match status" value="1"/>
</dbReference>
<dbReference type="Pfam" id="PF08448">
    <property type="entry name" value="PAS_4"/>
    <property type="match status" value="2"/>
</dbReference>
<dbReference type="InterPro" id="IPR013656">
    <property type="entry name" value="PAS_4"/>
</dbReference>
<dbReference type="InterPro" id="IPR001789">
    <property type="entry name" value="Sig_transdc_resp-reg_receiver"/>
</dbReference>
<evidence type="ECO:0000259" key="7">
    <source>
        <dbReference type="PROSITE" id="PS50045"/>
    </source>
</evidence>
<dbReference type="PROSITE" id="PS50112">
    <property type="entry name" value="PAS"/>
    <property type="match status" value="1"/>
</dbReference>
<evidence type="ECO:0000259" key="9">
    <source>
        <dbReference type="PROSITE" id="PS50112"/>
    </source>
</evidence>
<dbReference type="PROSITE" id="PS00675">
    <property type="entry name" value="SIGMA54_INTERACT_1"/>
    <property type="match status" value="1"/>
</dbReference>
<dbReference type="Gene3D" id="1.10.10.60">
    <property type="entry name" value="Homeodomain-like"/>
    <property type="match status" value="1"/>
</dbReference>
<dbReference type="InterPro" id="IPR025944">
    <property type="entry name" value="Sigma_54_int_dom_CS"/>
</dbReference>
<dbReference type="RefSeq" id="WP_159447205.1">
    <property type="nucleotide sequence ID" value="NZ_FUYC01000011.1"/>
</dbReference>
<accession>A0A1T4XJT7</accession>
<dbReference type="Gene3D" id="3.30.450.20">
    <property type="entry name" value="PAS domain"/>
    <property type="match status" value="2"/>
</dbReference>
<dbReference type="EMBL" id="FUYC01000011">
    <property type="protein sequence ID" value="SKA89746.1"/>
    <property type="molecule type" value="Genomic_DNA"/>
</dbReference>
<dbReference type="GO" id="GO:0043565">
    <property type="term" value="F:sequence-specific DNA binding"/>
    <property type="evidence" value="ECO:0007669"/>
    <property type="project" value="InterPro"/>
</dbReference>
<dbReference type="SUPFAM" id="SSF52172">
    <property type="entry name" value="CheY-like"/>
    <property type="match status" value="1"/>
</dbReference>
<dbReference type="PANTHER" id="PTHR32071:SF113">
    <property type="entry name" value="ALGINATE BIOSYNTHESIS TRANSCRIPTIONAL REGULATORY PROTEIN ALGB"/>
    <property type="match status" value="1"/>
</dbReference>
<dbReference type="SUPFAM" id="SSF55785">
    <property type="entry name" value="PYP-like sensor domain (PAS domain)"/>
    <property type="match status" value="2"/>
</dbReference>
<dbReference type="Pfam" id="PF25601">
    <property type="entry name" value="AAA_lid_14"/>
    <property type="match status" value="1"/>
</dbReference>
<evidence type="ECO:0000313" key="11">
    <source>
        <dbReference type="EMBL" id="SKA89746.1"/>
    </source>
</evidence>
<dbReference type="PANTHER" id="PTHR32071">
    <property type="entry name" value="TRANSCRIPTIONAL REGULATORY PROTEIN"/>
    <property type="match status" value="1"/>
</dbReference>
<dbReference type="InterPro" id="IPR000700">
    <property type="entry name" value="PAS-assoc_C"/>
</dbReference>
<dbReference type="SMART" id="SM00382">
    <property type="entry name" value="AAA"/>
    <property type="match status" value="1"/>
</dbReference>
<evidence type="ECO:0000256" key="3">
    <source>
        <dbReference type="ARBA" id="ARBA00023015"/>
    </source>
</evidence>
<keyword evidence="4" id="KW-0804">Transcription</keyword>
<keyword evidence="2" id="KW-0067">ATP-binding</keyword>
<dbReference type="PROSITE" id="PS50113">
    <property type="entry name" value="PAC"/>
    <property type="match status" value="1"/>
</dbReference>
<evidence type="ECO:0000256" key="1">
    <source>
        <dbReference type="ARBA" id="ARBA00022741"/>
    </source>
</evidence>
<dbReference type="SUPFAM" id="SSF52540">
    <property type="entry name" value="P-loop containing nucleoside triphosphate hydrolases"/>
    <property type="match status" value="1"/>
</dbReference>
<evidence type="ECO:0000259" key="8">
    <source>
        <dbReference type="PROSITE" id="PS50110"/>
    </source>
</evidence>
<keyword evidence="1" id="KW-0547">Nucleotide-binding</keyword>
<dbReference type="Gene3D" id="3.40.50.2300">
    <property type="match status" value="1"/>
</dbReference>
<dbReference type="Gene3D" id="1.10.8.60">
    <property type="match status" value="1"/>
</dbReference>
<protein>
    <submittedName>
        <fullName evidence="11">PAS domain S-box-containing protein</fullName>
    </submittedName>
</protein>
<evidence type="ECO:0000256" key="6">
    <source>
        <dbReference type="SAM" id="Coils"/>
    </source>
</evidence>